<name>A0ABR3IV07_9AGAR</name>
<sequence>MAQTSLLDSFDPFATHPFTNNCGLVPQPPQSAPYPTSLFSLPRRSHMPSKPQASSPSSTQAPSKGMSSPKAPQPRYASSAPQPIFEPYRRETSTPDLVLKKKFSSAKR</sequence>
<keyword evidence="3" id="KW-1185">Reference proteome</keyword>
<evidence type="ECO:0000256" key="1">
    <source>
        <dbReference type="SAM" id="MobiDB-lite"/>
    </source>
</evidence>
<reference evidence="3" key="1">
    <citation type="submission" date="2024-06" db="EMBL/GenBank/DDBJ databases">
        <title>Multi-omics analyses provide insights into the biosynthesis of the anticancer antibiotic pleurotin in Hohenbuehelia grisea.</title>
        <authorList>
            <person name="Weaver J.A."/>
            <person name="Alberti F."/>
        </authorList>
    </citation>
    <scope>NUCLEOTIDE SEQUENCE [LARGE SCALE GENOMIC DNA]</scope>
    <source>
        <strain evidence="3">T-177</strain>
    </source>
</reference>
<protein>
    <submittedName>
        <fullName evidence="2">Uncharacterized protein</fullName>
    </submittedName>
</protein>
<gene>
    <name evidence="2" type="ORF">HGRIS_013207</name>
</gene>
<feature type="compositionally biased region" description="Low complexity" evidence="1">
    <location>
        <begin position="48"/>
        <end position="64"/>
    </location>
</feature>
<evidence type="ECO:0000313" key="2">
    <source>
        <dbReference type="EMBL" id="KAL0947066.1"/>
    </source>
</evidence>
<accession>A0ABR3IV07</accession>
<organism evidence="2 3">
    <name type="scientific">Hohenbuehelia grisea</name>
    <dbReference type="NCBI Taxonomy" id="104357"/>
    <lineage>
        <taxon>Eukaryota</taxon>
        <taxon>Fungi</taxon>
        <taxon>Dikarya</taxon>
        <taxon>Basidiomycota</taxon>
        <taxon>Agaricomycotina</taxon>
        <taxon>Agaricomycetes</taxon>
        <taxon>Agaricomycetidae</taxon>
        <taxon>Agaricales</taxon>
        <taxon>Pleurotineae</taxon>
        <taxon>Pleurotaceae</taxon>
        <taxon>Hohenbuehelia</taxon>
    </lineage>
</organism>
<dbReference type="Proteomes" id="UP001556367">
    <property type="component" value="Unassembled WGS sequence"/>
</dbReference>
<feature type="region of interest" description="Disordered" evidence="1">
    <location>
        <begin position="17"/>
        <end position="108"/>
    </location>
</feature>
<dbReference type="EMBL" id="JASNQZ010000015">
    <property type="protein sequence ID" value="KAL0947066.1"/>
    <property type="molecule type" value="Genomic_DNA"/>
</dbReference>
<comment type="caution">
    <text evidence="2">The sequence shown here is derived from an EMBL/GenBank/DDBJ whole genome shotgun (WGS) entry which is preliminary data.</text>
</comment>
<proteinExistence type="predicted"/>
<evidence type="ECO:0000313" key="3">
    <source>
        <dbReference type="Proteomes" id="UP001556367"/>
    </source>
</evidence>